<dbReference type="PANTHER" id="PTHR43155">
    <property type="entry name" value="CYCLIC DI-GMP PHOSPHODIESTERASE PA4108-RELATED"/>
    <property type="match status" value="1"/>
</dbReference>
<dbReference type="AlphaFoldDB" id="A0A516V1R4"/>
<protein>
    <submittedName>
        <fullName evidence="2">HD-GYP domain-containing protein</fullName>
    </submittedName>
</protein>
<dbReference type="SUPFAM" id="SSF109604">
    <property type="entry name" value="HD-domain/PDEase-like"/>
    <property type="match status" value="1"/>
</dbReference>
<accession>A0A516V1R4</accession>
<sequence length="464" mass="50974">MPTAVVPGIRGRRGGACVPSVYNRIVVTPGAHAPRMEIEERQVRVHELRIGMFVSRLDRPWTETPFALQGFLIRNKAQVERLGEYCDSVYIDVQKSSAADPLPALRTLSPAAGGGGTAAGAGLGAIGPIETASSREATWIGAAEYPRQASVEDELPQAVSAMETVSERASEILDTLRSGRSVSREQITAAVEPVVASLVRNPDAFFWLETLRKRDDYAYGHAINCCALAAAFGRYLGFPEMVLNDLATGGMLLDIGMTRLPSELLRRNGPLNAEETRAIHRHVEEGLKLYDDTGLGNEDVRTMLRTHHERYDASGYPAGVPIRQIPLLGRIAGIVDSFDAMTSARPFRPALSRAAALQVLYRERGHLYQPELVEQFVQCLGVYPVGTLVELSTGEVGIVMAQNPTRRLRPKLMLLTSPDKRLRDNFQSLDLLTMRYGEVEESDVHIVRSLDPGAYGLEPTELYL</sequence>
<evidence type="ECO:0000313" key="2">
    <source>
        <dbReference type="EMBL" id="QDQ72465.1"/>
    </source>
</evidence>
<dbReference type="GO" id="GO:0008081">
    <property type="term" value="F:phosphoric diester hydrolase activity"/>
    <property type="evidence" value="ECO:0007669"/>
    <property type="project" value="UniProtKB-ARBA"/>
</dbReference>
<gene>
    <name evidence="2" type="ORF">FNZ56_00485</name>
</gene>
<dbReference type="Gene3D" id="1.10.3210.10">
    <property type="entry name" value="Hypothetical protein af1432"/>
    <property type="match status" value="1"/>
</dbReference>
<keyword evidence="3" id="KW-1185">Reference proteome</keyword>
<dbReference type="EMBL" id="CP041742">
    <property type="protein sequence ID" value="QDQ72465.1"/>
    <property type="molecule type" value="Genomic_DNA"/>
</dbReference>
<reference evidence="2 3" key="1">
    <citation type="submission" date="2019-07" db="EMBL/GenBank/DDBJ databases">
        <title>Lysobacter weifangensis sp. nov., isolated from bensulfuron-methyl contaminated farmland soil.</title>
        <authorList>
            <person name="Zhao H."/>
        </authorList>
    </citation>
    <scope>NUCLEOTIDE SEQUENCE [LARGE SCALE GENOMIC DNA]</scope>
    <source>
        <strain evidence="2 3">CC-Bw-6</strain>
    </source>
</reference>
<dbReference type="Pfam" id="PF11871">
    <property type="entry name" value="DUF3391"/>
    <property type="match status" value="1"/>
</dbReference>
<dbReference type="InterPro" id="IPR037522">
    <property type="entry name" value="HD_GYP_dom"/>
</dbReference>
<dbReference type="InterPro" id="IPR003607">
    <property type="entry name" value="HD/PDEase_dom"/>
</dbReference>
<dbReference type="PANTHER" id="PTHR43155:SF2">
    <property type="entry name" value="CYCLIC DI-GMP PHOSPHODIESTERASE PA4108"/>
    <property type="match status" value="1"/>
</dbReference>
<dbReference type="OrthoDB" id="9802066at2"/>
<dbReference type="Proteomes" id="UP000315891">
    <property type="component" value="Chromosome"/>
</dbReference>
<name>A0A516V1R4_9GAMM</name>
<dbReference type="PROSITE" id="PS51832">
    <property type="entry name" value="HD_GYP"/>
    <property type="match status" value="1"/>
</dbReference>
<dbReference type="Pfam" id="PF13487">
    <property type="entry name" value="HD_5"/>
    <property type="match status" value="1"/>
</dbReference>
<evidence type="ECO:0000313" key="3">
    <source>
        <dbReference type="Proteomes" id="UP000315891"/>
    </source>
</evidence>
<dbReference type="InterPro" id="IPR021812">
    <property type="entry name" value="DUF3391"/>
</dbReference>
<feature type="domain" description="HD-GYP" evidence="1">
    <location>
        <begin position="196"/>
        <end position="392"/>
    </location>
</feature>
<dbReference type="CDD" id="cd00077">
    <property type="entry name" value="HDc"/>
    <property type="match status" value="1"/>
</dbReference>
<organism evidence="2 3">
    <name type="scientific">Pseudoluteimonas lycopersici</name>
    <dbReference type="NCBI Taxonomy" id="1324796"/>
    <lineage>
        <taxon>Bacteria</taxon>
        <taxon>Pseudomonadati</taxon>
        <taxon>Pseudomonadota</taxon>
        <taxon>Gammaproteobacteria</taxon>
        <taxon>Lysobacterales</taxon>
        <taxon>Lysobacteraceae</taxon>
        <taxon>Pseudoluteimonas</taxon>
    </lineage>
</organism>
<evidence type="ECO:0000259" key="1">
    <source>
        <dbReference type="PROSITE" id="PS51832"/>
    </source>
</evidence>
<proteinExistence type="predicted"/>